<reference evidence="7 8" key="1">
    <citation type="journal article" date="2019" name="Int. J. Syst. Evol. Microbiol.">
        <title>The Global Catalogue of Microorganisms (GCM) 10K type strain sequencing project: providing services to taxonomists for standard genome sequencing and annotation.</title>
        <authorList>
            <consortium name="The Broad Institute Genomics Platform"/>
            <consortium name="The Broad Institute Genome Sequencing Center for Infectious Disease"/>
            <person name="Wu L."/>
            <person name="Ma J."/>
        </authorList>
    </citation>
    <scope>NUCLEOTIDE SEQUENCE [LARGE SCALE GENOMIC DNA]</scope>
    <source>
        <strain evidence="7 8">CGMCC 1.10593</strain>
    </source>
</reference>
<comment type="caution">
    <text evidence="7">The sequence shown here is derived from an EMBL/GenBank/DDBJ whole genome shotgun (WGS) entry which is preliminary data.</text>
</comment>
<keyword evidence="2 5" id="KW-0812">Transmembrane</keyword>
<evidence type="ECO:0000256" key="4">
    <source>
        <dbReference type="ARBA" id="ARBA00023136"/>
    </source>
</evidence>
<evidence type="ECO:0000256" key="2">
    <source>
        <dbReference type="ARBA" id="ARBA00022692"/>
    </source>
</evidence>
<evidence type="ECO:0000256" key="1">
    <source>
        <dbReference type="ARBA" id="ARBA00004141"/>
    </source>
</evidence>
<evidence type="ECO:0000256" key="3">
    <source>
        <dbReference type="ARBA" id="ARBA00022989"/>
    </source>
</evidence>
<keyword evidence="4 5" id="KW-0472">Membrane</keyword>
<organism evidence="7 8">
    <name type="scientific">Halohasta litorea</name>
    <dbReference type="NCBI Taxonomy" id="869891"/>
    <lineage>
        <taxon>Archaea</taxon>
        <taxon>Methanobacteriati</taxon>
        <taxon>Methanobacteriota</taxon>
        <taxon>Stenosarchaea group</taxon>
        <taxon>Halobacteria</taxon>
        <taxon>Halobacteriales</taxon>
        <taxon>Haloferacaceae</taxon>
        <taxon>Halohasta</taxon>
    </lineage>
</organism>
<dbReference type="EMBL" id="JBHUDM010000002">
    <property type="protein sequence ID" value="MFD1641694.1"/>
    <property type="molecule type" value="Genomic_DNA"/>
</dbReference>
<dbReference type="RefSeq" id="WP_256396707.1">
    <property type="nucleotide sequence ID" value="NZ_JANHDJ010000005.1"/>
</dbReference>
<name>A0ABD6D5X1_9EURY</name>
<dbReference type="AlphaFoldDB" id="A0ABD6D5X1"/>
<dbReference type="Pfam" id="PF04893">
    <property type="entry name" value="Yip1"/>
    <property type="match status" value="1"/>
</dbReference>
<feature type="transmembrane region" description="Helical" evidence="5">
    <location>
        <begin position="152"/>
        <end position="172"/>
    </location>
</feature>
<dbReference type="GO" id="GO:0016020">
    <property type="term" value="C:membrane"/>
    <property type="evidence" value="ECO:0007669"/>
    <property type="project" value="UniProtKB-SubCell"/>
</dbReference>
<evidence type="ECO:0000313" key="8">
    <source>
        <dbReference type="Proteomes" id="UP001597052"/>
    </source>
</evidence>
<dbReference type="InterPro" id="IPR006977">
    <property type="entry name" value="Yip1_dom"/>
</dbReference>
<dbReference type="Proteomes" id="UP001597052">
    <property type="component" value="Unassembled WGS sequence"/>
</dbReference>
<feature type="transmembrane region" description="Helical" evidence="5">
    <location>
        <begin position="28"/>
        <end position="49"/>
    </location>
</feature>
<feature type="transmembrane region" description="Helical" evidence="5">
    <location>
        <begin position="222"/>
        <end position="241"/>
    </location>
</feature>
<evidence type="ECO:0000259" key="6">
    <source>
        <dbReference type="Pfam" id="PF04893"/>
    </source>
</evidence>
<evidence type="ECO:0000256" key="5">
    <source>
        <dbReference type="SAM" id="Phobius"/>
    </source>
</evidence>
<proteinExistence type="predicted"/>
<protein>
    <submittedName>
        <fullName evidence="7">Yip1 family protein</fullName>
    </submittedName>
</protein>
<evidence type="ECO:0000313" key="7">
    <source>
        <dbReference type="EMBL" id="MFD1641694.1"/>
    </source>
</evidence>
<sequence length="245" mass="25461">MAPSVDALRQFVVSPRAFFAERPPADTIGVSVVLVVLFSGCLVGGMLMLGSILAGTVDATVTMDNPAHTPSSFCDQPRDDPDSPLYDGCDEPETVERDAGPLLQEAVTEYTWIGIVVPPVLWGAAGAVLYGAGRAAGGTPSFGGALSLAGWATIPEFFRLAVGLVAIRLALVDLTVTDVDQLEAAMLSAFAPIEPILLVASLLTAAWQWQILSGGLAEEADIPWRAAAAGVAVPLGLFVLFNTVV</sequence>
<keyword evidence="3 5" id="KW-1133">Transmembrane helix</keyword>
<feature type="domain" description="Yip1" evidence="6">
    <location>
        <begin position="11"/>
        <end position="240"/>
    </location>
</feature>
<comment type="subcellular location">
    <subcellularLocation>
        <location evidence="1">Membrane</location>
        <topology evidence="1">Multi-pass membrane protein</topology>
    </subcellularLocation>
</comment>
<keyword evidence="8" id="KW-1185">Reference proteome</keyword>
<gene>
    <name evidence="7" type="ORF">ACFSBW_07385</name>
</gene>
<feature type="transmembrane region" description="Helical" evidence="5">
    <location>
        <begin position="110"/>
        <end position="132"/>
    </location>
</feature>
<accession>A0ABD6D5X1</accession>
<feature type="transmembrane region" description="Helical" evidence="5">
    <location>
        <begin position="184"/>
        <end position="210"/>
    </location>
</feature>